<evidence type="ECO:0000256" key="1">
    <source>
        <dbReference type="SAM" id="MobiDB-lite"/>
    </source>
</evidence>
<proteinExistence type="predicted"/>
<evidence type="ECO:0000313" key="3">
    <source>
        <dbReference type="EMBL" id="TPU64847.1"/>
    </source>
</evidence>
<evidence type="ECO:0000313" key="2">
    <source>
        <dbReference type="EMBL" id="KZA16217.1"/>
    </source>
</evidence>
<dbReference type="RefSeq" id="WP_000246041.1">
    <property type="nucleotide sequence ID" value="NZ_BHFY01000021.1"/>
</dbReference>
<dbReference type="EMBL" id="LRDT01000030">
    <property type="protein sequence ID" value="KZA16217.1"/>
    <property type="molecule type" value="Genomic_DNA"/>
</dbReference>
<organism evidence="3 5">
    <name type="scientific">Acinetobacter baumannii</name>
    <dbReference type="NCBI Taxonomy" id="470"/>
    <lineage>
        <taxon>Bacteria</taxon>
        <taxon>Pseudomonadati</taxon>
        <taxon>Pseudomonadota</taxon>
        <taxon>Gammaproteobacteria</taxon>
        <taxon>Moraxellales</taxon>
        <taxon>Moraxellaceae</taxon>
        <taxon>Acinetobacter</taxon>
        <taxon>Acinetobacter calcoaceticus/baumannii complex</taxon>
    </lineage>
</organism>
<gene>
    <name evidence="3" type="ORF">FJU42_08955</name>
    <name evidence="2" type="ORF">LV35_02280</name>
</gene>
<evidence type="ECO:0000313" key="4">
    <source>
        <dbReference type="Proteomes" id="UP000076296"/>
    </source>
</evidence>
<name>A0A0E8PED5_ACIBA</name>
<reference evidence="2 4" key="1">
    <citation type="submission" date="2016-01" db="EMBL/GenBank/DDBJ databases">
        <title>Draft sequences of Acinetobacter baumannii isolates from wounded military personnel.</title>
        <authorList>
            <person name="Arivett B.A."/>
            <person name="Fiester S.E."/>
            <person name="Ream D.C."/>
            <person name="Actis L.A."/>
        </authorList>
    </citation>
    <scope>NUCLEOTIDE SEQUENCE [LARGE SCALE GENOMIC DNA]</scope>
    <source>
        <strain evidence="2 4">AB2828</strain>
    </source>
</reference>
<dbReference type="Proteomes" id="UP000315888">
    <property type="component" value="Unassembled WGS sequence"/>
</dbReference>
<sequence>MATTAKKNANTEKETSSNDNLQELTGLIDQLEEHIIRRYKFPYGSPSAYSEYYKAYLPKQMEPVSEEITENDRKWFYEQLDQGLLNESPEKQKQREQIWKLPLLKGASDQEILILEEDLYPRHYSEVATQIRNFKTVLSTENDQNQYKKAKKYFNLAFRLYSKHYDCSFYWHTLPEDVQKQIHNSKQAKRKHKDLQKLKRIYFALVNCLINGRVLNTYTHMDFLIIDLNERLIPYILEYLIHRNWYEKIIYRIKFDEVADFLSRLKDPTVKKNKHSPIIYSSFAGYSQQTLKKTRELYRERRRKANIDFKKYVHLYHLYLETYANKKGTATRISPETEEALNIVANSEVWLKRDRPDLYQYLKSLIKQ</sequence>
<protein>
    <submittedName>
        <fullName evidence="3">Uncharacterized protein</fullName>
    </submittedName>
</protein>
<evidence type="ECO:0000313" key="5">
    <source>
        <dbReference type="Proteomes" id="UP000315888"/>
    </source>
</evidence>
<reference evidence="3 5" key="2">
    <citation type="submission" date="2019-06" db="EMBL/GenBank/DDBJ databases">
        <title>A Diverse Panel of Clinical Acinetobacter baumannii for Research Use.</title>
        <authorList>
            <person name="Mcgann P."/>
            <person name="Snesrud E."/>
            <person name="Galac M.R."/>
        </authorList>
    </citation>
    <scope>NUCLEOTIDE SEQUENCE [LARGE SCALE GENOMIC DNA]</scope>
    <source>
        <strain evidence="3 5">MRSN14237</strain>
    </source>
</reference>
<feature type="region of interest" description="Disordered" evidence="1">
    <location>
        <begin position="1"/>
        <end position="21"/>
    </location>
</feature>
<dbReference type="Proteomes" id="UP000076296">
    <property type="component" value="Unassembled WGS sequence"/>
</dbReference>
<accession>A0A0E8PED5</accession>
<comment type="caution">
    <text evidence="3">The sequence shown here is derived from an EMBL/GenBank/DDBJ whole genome shotgun (WGS) entry which is preliminary data.</text>
</comment>
<dbReference type="AlphaFoldDB" id="A0A0E8PED5"/>
<dbReference type="EMBL" id="VHGY01000023">
    <property type="protein sequence ID" value="TPU64847.1"/>
    <property type="molecule type" value="Genomic_DNA"/>
</dbReference>